<dbReference type="Pfam" id="PF13671">
    <property type="entry name" value="AAA_33"/>
    <property type="match status" value="1"/>
</dbReference>
<dbReference type="GO" id="GO:0046403">
    <property type="term" value="F:polynucleotide 3'-phosphatase activity"/>
    <property type="evidence" value="ECO:0007669"/>
    <property type="project" value="TreeGrafter"/>
</dbReference>
<dbReference type="Gene3D" id="3.40.50.300">
    <property type="entry name" value="P-loop containing nucleotide triphosphate hydrolases"/>
    <property type="match status" value="1"/>
</dbReference>
<dbReference type="PANTHER" id="PTHR12083">
    <property type="entry name" value="BIFUNCTIONAL POLYNUCLEOTIDE PHOSPHATASE/KINASE"/>
    <property type="match status" value="1"/>
</dbReference>
<keyword evidence="1" id="KW-0808">Transferase</keyword>
<dbReference type="GO" id="GO:0003690">
    <property type="term" value="F:double-stranded DNA binding"/>
    <property type="evidence" value="ECO:0007669"/>
    <property type="project" value="TreeGrafter"/>
</dbReference>
<keyword evidence="2" id="KW-1185">Reference proteome</keyword>
<sequence length="166" mass="18333">MELVVLVGLSGSGKTTFFRARFAQTHAHVSKDLFPHNRNKARRQQHLLQEALEAGQSVVLDNTNPAVEDRSDAIVLARTCGARVTGYVFPRDVPASIERNARRVGKARVPDVAIYSTAKRWQTPTLEEGFDRLFTVILTPEGSLEILPWDDLRVDQGRVGVLGGGD</sequence>
<dbReference type="InterPro" id="IPR027417">
    <property type="entry name" value="P-loop_NTPase"/>
</dbReference>
<organism evidence="1 2">
    <name type="scientific">Deinococcus arcticus</name>
    <dbReference type="NCBI Taxonomy" id="2136176"/>
    <lineage>
        <taxon>Bacteria</taxon>
        <taxon>Thermotogati</taxon>
        <taxon>Deinococcota</taxon>
        <taxon>Deinococci</taxon>
        <taxon>Deinococcales</taxon>
        <taxon>Deinococcaceae</taxon>
        <taxon>Deinococcus</taxon>
    </lineage>
</organism>
<dbReference type="OrthoDB" id="8564590at2"/>
<dbReference type="EMBL" id="PYSV01000036">
    <property type="protein sequence ID" value="PTA66374.1"/>
    <property type="molecule type" value="Genomic_DNA"/>
</dbReference>
<keyword evidence="1" id="KW-0418">Kinase</keyword>
<dbReference type="PANTHER" id="PTHR12083:SF9">
    <property type="entry name" value="BIFUNCTIONAL POLYNUCLEOTIDE PHOSPHATASE_KINASE"/>
    <property type="match status" value="1"/>
</dbReference>
<evidence type="ECO:0000313" key="1">
    <source>
        <dbReference type="EMBL" id="PTA66374.1"/>
    </source>
</evidence>
<dbReference type="GO" id="GO:0006281">
    <property type="term" value="P:DNA repair"/>
    <property type="evidence" value="ECO:0007669"/>
    <property type="project" value="TreeGrafter"/>
</dbReference>
<protein>
    <submittedName>
        <fullName evidence="1">Kinase</fullName>
    </submittedName>
</protein>
<dbReference type="AlphaFoldDB" id="A0A2T3W3J9"/>
<evidence type="ECO:0000313" key="2">
    <source>
        <dbReference type="Proteomes" id="UP000240317"/>
    </source>
</evidence>
<accession>A0A2T3W3J9</accession>
<reference evidence="1 2" key="1">
    <citation type="submission" date="2018-03" db="EMBL/GenBank/DDBJ databases">
        <title>Draft genome of Deinococcus sp. OD32.</title>
        <authorList>
            <person name="Wang X.-P."/>
            <person name="Du Z.-J."/>
        </authorList>
    </citation>
    <scope>NUCLEOTIDE SEQUENCE [LARGE SCALE GENOMIC DNA]</scope>
    <source>
        <strain evidence="1 2">OD32</strain>
    </source>
</reference>
<name>A0A2T3W3J9_9DEIO</name>
<gene>
    <name evidence="1" type="ORF">C8263_18215</name>
</gene>
<comment type="caution">
    <text evidence="1">The sequence shown here is derived from an EMBL/GenBank/DDBJ whole genome shotgun (WGS) entry which is preliminary data.</text>
</comment>
<dbReference type="SUPFAM" id="SSF52540">
    <property type="entry name" value="P-loop containing nucleoside triphosphate hydrolases"/>
    <property type="match status" value="1"/>
</dbReference>
<dbReference type="Proteomes" id="UP000240317">
    <property type="component" value="Unassembled WGS sequence"/>
</dbReference>
<proteinExistence type="predicted"/>
<dbReference type="GO" id="GO:0046404">
    <property type="term" value="F:ATP-dependent polydeoxyribonucleotide 5'-hydroxyl-kinase activity"/>
    <property type="evidence" value="ECO:0007669"/>
    <property type="project" value="TreeGrafter"/>
</dbReference>